<accession>A0A4R4FFF1</accession>
<name>A0A4R4FFF1_9FIRM</name>
<comment type="caution">
    <text evidence="1">The sequence shown here is derived from an EMBL/GenBank/DDBJ whole genome shotgun (WGS) entry which is preliminary data.</text>
</comment>
<dbReference type="Proteomes" id="UP000295710">
    <property type="component" value="Unassembled WGS sequence"/>
</dbReference>
<sequence>MRPGTATITQISKLVGCSPIAALVPQAKESGEDSYVPSAYTFASVPYLPIGYLLYWHGRRRLCGAVG</sequence>
<dbReference type="AlphaFoldDB" id="A0A4R4FFF1"/>
<organism evidence="1 2">
    <name type="scientific">Extibacter muris</name>
    <dbReference type="NCBI Taxonomy" id="1796622"/>
    <lineage>
        <taxon>Bacteria</taxon>
        <taxon>Bacillati</taxon>
        <taxon>Bacillota</taxon>
        <taxon>Clostridia</taxon>
        <taxon>Lachnospirales</taxon>
        <taxon>Lachnospiraceae</taxon>
        <taxon>Extibacter</taxon>
    </lineage>
</organism>
<dbReference type="RefSeq" id="WP_132276441.1">
    <property type="nucleotide sequence ID" value="NZ_JAOBST010000024.1"/>
</dbReference>
<proteinExistence type="predicted"/>
<reference evidence="1 2" key="1">
    <citation type="journal article" date="2016" name="Nat. Microbiol.">
        <title>The Mouse Intestinal Bacterial Collection (miBC) provides host-specific insight into cultured diversity and functional potential of the gut microbiota.</title>
        <authorList>
            <person name="Lagkouvardos I."/>
            <person name="Pukall R."/>
            <person name="Abt B."/>
            <person name="Foesel B.U."/>
            <person name="Meier-Kolthoff J.P."/>
            <person name="Kumar N."/>
            <person name="Bresciani A."/>
            <person name="Martinez I."/>
            <person name="Just S."/>
            <person name="Ziegler C."/>
            <person name="Brugiroux S."/>
            <person name="Garzetti D."/>
            <person name="Wenning M."/>
            <person name="Bui T.P."/>
            <person name="Wang J."/>
            <person name="Hugenholtz F."/>
            <person name="Plugge C.M."/>
            <person name="Peterson D.A."/>
            <person name="Hornef M.W."/>
            <person name="Baines J.F."/>
            <person name="Smidt H."/>
            <person name="Walter J."/>
            <person name="Kristiansen K."/>
            <person name="Nielsen H.B."/>
            <person name="Haller D."/>
            <person name="Overmann J."/>
            <person name="Stecher B."/>
            <person name="Clavel T."/>
        </authorList>
    </citation>
    <scope>NUCLEOTIDE SEQUENCE [LARGE SCALE GENOMIC DNA]</scope>
    <source>
        <strain evidence="1 2">DSM 28560</strain>
    </source>
</reference>
<gene>
    <name evidence="1" type="ORF">E1963_06505</name>
</gene>
<evidence type="ECO:0000313" key="2">
    <source>
        <dbReference type="Proteomes" id="UP000295710"/>
    </source>
</evidence>
<dbReference type="EMBL" id="SMMX01000004">
    <property type="protein sequence ID" value="TDA22402.1"/>
    <property type="molecule type" value="Genomic_DNA"/>
</dbReference>
<keyword evidence="2" id="KW-1185">Reference proteome</keyword>
<protein>
    <submittedName>
        <fullName evidence="1">Uncharacterized protein</fullName>
    </submittedName>
</protein>
<evidence type="ECO:0000313" key="1">
    <source>
        <dbReference type="EMBL" id="TDA22402.1"/>
    </source>
</evidence>